<evidence type="ECO:0000313" key="3">
    <source>
        <dbReference type="Proteomes" id="UP000198618"/>
    </source>
</evidence>
<sequence>MKDDRYQVVELPGYRAIGLKWEGPYKEVGELKKVIQEMKSRVGELEEAVNSSIQLGLSYHIRSDGFRHYSVYEVTNDQTVPPGMVEVYIPKLSYVTTHHQKEEDVGQTYHDILRFIEENHYIPYREEGIEYFDELPIKHEKYPKNQDPINPEFEILVPVMKKMDHN</sequence>
<dbReference type="Pfam" id="PF06445">
    <property type="entry name" value="GyrI-like"/>
    <property type="match status" value="1"/>
</dbReference>
<dbReference type="SUPFAM" id="SSF55136">
    <property type="entry name" value="Probable bacterial effector-binding domain"/>
    <property type="match status" value="1"/>
</dbReference>
<evidence type="ECO:0000259" key="1">
    <source>
        <dbReference type="SMART" id="SM00871"/>
    </source>
</evidence>
<evidence type="ECO:0000313" key="2">
    <source>
        <dbReference type="EMBL" id="SET36067.1"/>
    </source>
</evidence>
<dbReference type="InterPro" id="IPR010499">
    <property type="entry name" value="AraC_E-bd"/>
</dbReference>
<dbReference type="InterPro" id="IPR029442">
    <property type="entry name" value="GyrI-like"/>
</dbReference>
<accession>A0A1I0DTW1</accession>
<dbReference type="EMBL" id="FOHE01000009">
    <property type="protein sequence ID" value="SET36067.1"/>
    <property type="molecule type" value="Genomic_DNA"/>
</dbReference>
<proteinExistence type="predicted"/>
<gene>
    <name evidence="2" type="ORF">SAMN05216389_109166</name>
</gene>
<dbReference type="Proteomes" id="UP000198618">
    <property type="component" value="Unassembled WGS sequence"/>
</dbReference>
<keyword evidence="3" id="KW-1185">Reference proteome</keyword>
<dbReference type="InterPro" id="IPR011256">
    <property type="entry name" value="Reg_factor_effector_dom_sf"/>
</dbReference>
<dbReference type="GO" id="GO:0003677">
    <property type="term" value="F:DNA binding"/>
    <property type="evidence" value="ECO:0007669"/>
    <property type="project" value="UniProtKB-KW"/>
</dbReference>
<dbReference type="OrthoDB" id="2364201at2"/>
<dbReference type="SMART" id="SM00871">
    <property type="entry name" value="AraC_E_bind"/>
    <property type="match status" value="1"/>
</dbReference>
<keyword evidence="2" id="KW-0238">DNA-binding</keyword>
<organism evidence="2 3">
    <name type="scientific">Oceanobacillus limi</name>
    <dbReference type="NCBI Taxonomy" id="930131"/>
    <lineage>
        <taxon>Bacteria</taxon>
        <taxon>Bacillati</taxon>
        <taxon>Bacillota</taxon>
        <taxon>Bacilli</taxon>
        <taxon>Bacillales</taxon>
        <taxon>Bacillaceae</taxon>
        <taxon>Oceanobacillus</taxon>
    </lineage>
</organism>
<dbReference type="AlphaFoldDB" id="A0A1I0DTW1"/>
<dbReference type="RefSeq" id="WP_090869987.1">
    <property type="nucleotide sequence ID" value="NZ_FOHE01000009.1"/>
</dbReference>
<protein>
    <submittedName>
        <fullName evidence="2">Predicted transcriptional regulator YdeE, contains AraC-type DNA-binding domain</fullName>
    </submittedName>
</protein>
<reference evidence="2 3" key="1">
    <citation type="submission" date="2016-10" db="EMBL/GenBank/DDBJ databases">
        <authorList>
            <person name="de Groot N.N."/>
        </authorList>
    </citation>
    <scope>NUCLEOTIDE SEQUENCE [LARGE SCALE GENOMIC DNA]</scope>
    <source>
        <strain evidence="2 3">IBRC-M 10780</strain>
    </source>
</reference>
<dbReference type="Gene3D" id="3.20.80.10">
    <property type="entry name" value="Regulatory factor, effector binding domain"/>
    <property type="match status" value="1"/>
</dbReference>
<feature type="domain" description="AraC effector-binding" evidence="1">
    <location>
        <begin position="4"/>
        <end position="160"/>
    </location>
</feature>
<dbReference type="STRING" id="930131.SAMN05216389_109166"/>
<name>A0A1I0DTW1_9BACI</name>